<evidence type="ECO:0000256" key="5">
    <source>
        <dbReference type="ARBA" id="ARBA00013198"/>
    </source>
</evidence>
<proteinExistence type="inferred from homology"/>
<dbReference type="AlphaFoldDB" id="A0A849VR79"/>
<evidence type="ECO:0000256" key="6">
    <source>
        <dbReference type="ARBA" id="ARBA00020337"/>
    </source>
</evidence>
<reference evidence="9 10" key="1">
    <citation type="submission" date="2020-05" db="EMBL/GenBank/DDBJ databases">
        <authorList>
            <person name="Kim M.K."/>
        </authorList>
    </citation>
    <scope>NUCLEOTIDE SEQUENCE [LARGE SCALE GENOMIC DNA]</scope>
    <source>
        <strain evidence="9 10">BT25</strain>
    </source>
</reference>
<evidence type="ECO:0000313" key="10">
    <source>
        <dbReference type="Proteomes" id="UP000550508"/>
    </source>
</evidence>
<dbReference type="InterPro" id="IPR037171">
    <property type="entry name" value="NagB/RpiA_transferase-like"/>
</dbReference>
<dbReference type="GO" id="GO:0017057">
    <property type="term" value="F:6-phosphogluconolactonase activity"/>
    <property type="evidence" value="ECO:0007669"/>
    <property type="project" value="UniProtKB-UniRule"/>
</dbReference>
<gene>
    <name evidence="7 9" type="primary">pgl</name>
    <name evidence="9" type="ORF">HQ945_04655</name>
</gene>
<dbReference type="CDD" id="cd01400">
    <property type="entry name" value="6PGL"/>
    <property type="match status" value="1"/>
</dbReference>
<accession>A0A849VR79</accession>
<dbReference type="InterPro" id="IPR039104">
    <property type="entry name" value="6PGL"/>
</dbReference>
<organism evidence="9 10">
    <name type="scientific">Phyllobacterium pellucidum</name>
    <dbReference type="NCBI Taxonomy" id="2740464"/>
    <lineage>
        <taxon>Bacteria</taxon>
        <taxon>Pseudomonadati</taxon>
        <taxon>Pseudomonadota</taxon>
        <taxon>Alphaproteobacteria</taxon>
        <taxon>Hyphomicrobiales</taxon>
        <taxon>Phyllobacteriaceae</taxon>
        <taxon>Phyllobacterium</taxon>
    </lineage>
</organism>
<dbReference type="Proteomes" id="UP000550508">
    <property type="component" value="Unassembled WGS sequence"/>
</dbReference>
<dbReference type="InterPro" id="IPR005900">
    <property type="entry name" value="6-phosphogluconolactonase_DevB"/>
</dbReference>
<evidence type="ECO:0000259" key="8">
    <source>
        <dbReference type="Pfam" id="PF01182"/>
    </source>
</evidence>
<evidence type="ECO:0000256" key="3">
    <source>
        <dbReference type="ARBA" id="ARBA00004961"/>
    </source>
</evidence>
<comment type="pathway">
    <text evidence="3 7">Carbohydrate degradation; pentose phosphate pathway; D-ribulose 5-phosphate from D-glucose 6-phosphate (oxidative stage): step 2/3.</text>
</comment>
<dbReference type="GO" id="GO:0006098">
    <property type="term" value="P:pentose-phosphate shunt"/>
    <property type="evidence" value="ECO:0007669"/>
    <property type="project" value="UniProtKB-UniPathway"/>
</dbReference>
<feature type="domain" description="Glucosamine/galactosamine-6-phosphate isomerase" evidence="8">
    <location>
        <begin position="12"/>
        <end position="221"/>
    </location>
</feature>
<evidence type="ECO:0000256" key="4">
    <source>
        <dbReference type="ARBA" id="ARBA00010662"/>
    </source>
</evidence>
<dbReference type="GO" id="GO:0005975">
    <property type="term" value="P:carbohydrate metabolic process"/>
    <property type="evidence" value="ECO:0007669"/>
    <property type="project" value="UniProtKB-UniRule"/>
</dbReference>
<dbReference type="InterPro" id="IPR006148">
    <property type="entry name" value="Glc/Gal-6P_isomerase"/>
</dbReference>
<comment type="caution">
    <text evidence="9">The sequence shown here is derived from an EMBL/GenBank/DDBJ whole genome shotgun (WGS) entry which is preliminary data.</text>
</comment>
<evidence type="ECO:0000256" key="1">
    <source>
        <dbReference type="ARBA" id="ARBA00000832"/>
    </source>
</evidence>
<dbReference type="RefSeq" id="WP_113279824.1">
    <property type="nucleotide sequence ID" value="NZ_JABUMX010000001.1"/>
</dbReference>
<comment type="function">
    <text evidence="2 7">Hydrolysis of 6-phosphogluconolactone to 6-phosphogluconate.</text>
</comment>
<keyword evidence="10" id="KW-1185">Reference proteome</keyword>
<evidence type="ECO:0000256" key="7">
    <source>
        <dbReference type="RuleBase" id="RU365095"/>
    </source>
</evidence>
<dbReference type="EC" id="3.1.1.31" evidence="5 7"/>
<comment type="catalytic activity">
    <reaction evidence="1 7">
        <text>6-phospho-D-glucono-1,5-lactone + H2O = 6-phospho-D-gluconate + H(+)</text>
        <dbReference type="Rhea" id="RHEA:12556"/>
        <dbReference type="ChEBI" id="CHEBI:15377"/>
        <dbReference type="ChEBI" id="CHEBI:15378"/>
        <dbReference type="ChEBI" id="CHEBI:57955"/>
        <dbReference type="ChEBI" id="CHEBI:58759"/>
        <dbReference type="EC" id="3.1.1.31"/>
    </reaction>
</comment>
<sequence length="234" mass="24793">MVIDHKLNSFADGDALAAALASTVAERLGTACKERGSAVLAVSGGTTPARYFKALSHKRLPWTNITITLIDERYVPPTSDRSNEKLVRELLLQNEAADANFVGLYNPAPNVEQGAKLASEAIGRLGRPFDVSVLGMGNDGHTASFFPGGDHLAAAIAPDQTAPVLPMQAEGAGEPRLTLTLPMIAGSRFVALHIEGAAKKEVLDAALGEGSALDMPIRAVLRYEPIELEIFWAP</sequence>
<dbReference type="UniPathway" id="UPA00115">
    <property type="reaction ID" value="UER00409"/>
</dbReference>
<comment type="similarity">
    <text evidence="4 7">Belongs to the glucosamine/galactosamine-6-phosphate isomerase family. 6-phosphogluconolactonase subfamily.</text>
</comment>
<dbReference type="SUPFAM" id="SSF100950">
    <property type="entry name" value="NagB/RpiA/CoA transferase-like"/>
    <property type="match status" value="1"/>
</dbReference>
<keyword evidence="7 9" id="KW-0378">Hydrolase</keyword>
<evidence type="ECO:0000313" key="9">
    <source>
        <dbReference type="EMBL" id="NTS30537.1"/>
    </source>
</evidence>
<name>A0A849VR79_9HYPH</name>
<dbReference type="Gene3D" id="3.40.50.1360">
    <property type="match status" value="1"/>
</dbReference>
<dbReference type="Pfam" id="PF01182">
    <property type="entry name" value="Glucosamine_iso"/>
    <property type="match status" value="1"/>
</dbReference>
<protein>
    <recommendedName>
        <fullName evidence="6 7">6-phosphogluconolactonase</fullName>
        <shortName evidence="7">6PGL</shortName>
        <ecNumber evidence="5 7">3.1.1.31</ecNumber>
    </recommendedName>
</protein>
<dbReference type="NCBIfam" id="TIGR01198">
    <property type="entry name" value="pgl"/>
    <property type="match status" value="1"/>
</dbReference>
<evidence type="ECO:0000256" key="2">
    <source>
        <dbReference type="ARBA" id="ARBA00002681"/>
    </source>
</evidence>
<dbReference type="PANTHER" id="PTHR11054:SF0">
    <property type="entry name" value="6-PHOSPHOGLUCONOLACTONASE"/>
    <property type="match status" value="1"/>
</dbReference>
<dbReference type="EMBL" id="JABUMX010000001">
    <property type="protein sequence ID" value="NTS30537.1"/>
    <property type="molecule type" value="Genomic_DNA"/>
</dbReference>
<dbReference type="PANTHER" id="PTHR11054">
    <property type="entry name" value="6-PHOSPHOGLUCONOLACTONASE"/>
    <property type="match status" value="1"/>
</dbReference>